<dbReference type="InterPro" id="IPR007121">
    <property type="entry name" value="RNA_pol_bsu_CS"/>
</dbReference>
<organism evidence="15 16">
    <name type="scientific">Endomicrobium trichonymphae</name>
    <dbReference type="NCBI Taxonomy" id="1408204"/>
    <lineage>
        <taxon>Bacteria</taxon>
        <taxon>Pseudomonadati</taxon>
        <taxon>Elusimicrobiota</taxon>
        <taxon>Endomicrobiia</taxon>
        <taxon>Endomicrobiales</taxon>
        <taxon>Endomicrobiaceae</taxon>
        <taxon>Candidatus Endomicrobiellum</taxon>
    </lineage>
</organism>
<dbReference type="InterPro" id="IPR007641">
    <property type="entry name" value="RNA_pol_Rpb2_7"/>
</dbReference>
<keyword evidence="1 6" id="KW-0240">DNA-directed RNA polymerase</keyword>
<feature type="domain" description="RNA polymerase Rpb2" evidence="11">
    <location>
        <begin position="285"/>
        <end position="413"/>
    </location>
</feature>
<sequence>MNKVNFGKIRVPIDPPLLLKMQKDSFSEFLQQNVAPEKRKLQGLESAFRDIFPLINSDGSLVLEYISYSFGEPKYSVEESITRDATYALPLKVKLRLVHKKEDDIEKELSEQEVYFGDIPLMTDTATFIINGAERVVVSQIHRSPGVIFEEDEEKRVTVLGKPLYFARMIPYRGAWVEFEFDQNGILYVRIDRKRKIFATTFLRSLGFGTDEEILNLFKEVKEVSLDAALTSLTSEYIAEDIPDENTGEIIADAGKELKEDLIKKLRAKGFTKVTVFKDVSILLTLKKDSIKSQKEAVNHIYRVLKTQEFVMHERAQGFLEELLFQSVRRYDLTKVGRHKILKKLAPIFKYYEKNFNLNIPLETKRTLTKEDVVATLKYLLMLYNGETGFTENNQTIKIILDDIDHLGNRRVRSVGELLENQIRIGLVQMVRFVREHMNNQDKSNVTPRSLTNITQFIVQIRKFFGTSQLSQFMDQINPLAELTHKRRLSALGPGGLNRKRAGFEVRDVHHTHYGRVCPIETPEGPNIGLITSLSAFASVNSYGLIETPYRKVENGKATNKIEYLTADKEDEFFVAQANTPLDDRGNILLDSVQGRKWDDFLFQPPAKVDYMDVSPMQVISISAALIPFLEHDDANRALMGCNMQRQGVPLLLAEAPLVSTGIEEKVARDSGVVVVSESDGEAVSVSSDEIMIYSKSKKIEVYKLKKYLRSNQDTCINQKPLVNLGDIVKKGQIIADGPATSEGQLSLGQNLLVAYMPWDGYNFEDAMLLSEKLIRDDKFTSVHIREFKTEARETKERPEEITKDIPNVGSEDLLDLDEDGIIKVGSMVQRGDILVGKTAPKGEQQTTPEERLLRVLFGKKAEDVQDVSLRVPPGISGKVIAVRTFVRLEKISEKEKSKKQEEMSSVYETAKAKLRKDKKERLEDAKKSEIVKIEALYAAKEEILRQNYETAKKRFKKGDDLPVSVNKTVKVYIAAKLKVQVGDKLAGRHGNKGIVARILPVEDMPRLPDGTPVDCVLSPLAIPSRMNVGQLLEIMLGWSGKELGMQMVTPVFDGASEEQIKDYVEKAKAKILDEKKKLLVDRGLKGIELEESLDKFADESLPTSNCKITLYDGRTGEPFMEKVTIGIMYVMKLNHLVEDKMHARSTGPYSLVTRQPLGGKAQFGGQRFGEMEVWAIEGYGAAHILQEFLTVKSDDVEGRVKMYGSIIKGESISRPGVPESFKVLVSELKALAINVELFNDERQKDNHEKMKGVDKNNG</sequence>
<evidence type="ECO:0000256" key="5">
    <source>
        <dbReference type="ARBA" id="ARBA00048552"/>
    </source>
</evidence>
<dbReference type="GO" id="GO:0032549">
    <property type="term" value="F:ribonucleoside binding"/>
    <property type="evidence" value="ECO:0007669"/>
    <property type="project" value="InterPro"/>
</dbReference>
<dbReference type="Gene3D" id="2.40.50.150">
    <property type="match status" value="1"/>
</dbReference>
<dbReference type="CDD" id="cd00653">
    <property type="entry name" value="RNA_pol_B_RPB2"/>
    <property type="match status" value="1"/>
</dbReference>
<accession>A0A1E5IM04</accession>
<dbReference type="Gene3D" id="2.40.270.10">
    <property type="entry name" value="DNA-directed RNA polymerase, subunit 2, domain 6"/>
    <property type="match status" value="1"/>
</dbReference>
<comment type="subunit">
    <text evidence="6 8">The RNAP catalytic core consists of 2 alpha, 1 beta, 1 beta' and 1 omega subunit. When a sigma factor is associated with the core the holoenzyme is formed, which can initiate transcription.</text>
</comment>
<dbReference type="Proteomes" id="UP000095237">
    <property type="component" value="Unassembled WGS sequence"/>
</dbReference>
<dbReference type="InterPro" id="IPR037033">
    <property type="entry name" value="DNA-dir_RNAP_su2_hyb_sf"/>
</dbReference>
<feature type="domain" description="RNA polymerase beta subunit protrusion" evidence="12">
    <location>
        <begin position="127"/>
        <end position="445"/>
    </location>
</feature>
<dbReference type="InterPro" id="IPR007645">
    <property type="entry name" value="RNA_pol_Rpb2_3"/>
</dbReference>
<protein>
    <recommendedName>
        <fullName evidence="6 8">DNA-directed RNA polymerase subunit beta</fullName>
        <shortName evidence="6">RNAP subunit beta</shortName>
        <ecNumber evidence="6 8">2.7.7.6</ecNumber>
    </recommendedName>
    <alternativeName>
        <fullName evidence="6">RNA polymerase subunit beta</fullName>
    </alternativeName>
    <alternativeName>
        <fullName evidence="6">Transcriptase subunit beta</fullName>
    </alternativeName>
</protein>
<dbReference type="EC" id="2.7.7.6" evidence="6 8"/>
<feature type="domain" description="RNA polymerase Rpb2" evidence="10">
    <location>
        <begin position="1165"/>
        <end position="1240"/>
    </location>
</feature>
<dbReference type="Gene3D" id="3.90.1100.10">
    <property type="match status" value="3"/>
</dbReference>
<feature type="domain" description="RNA polymerase Rpb2" evidence="11">
    <location>
        <begin position="143"/>
        <end position="219"/>
    </location>
</feature>
<dbReference type="GO" id="GO:0000428">
    <property type="term" value="C:DNA-directed RNA polymerase complex"/>
    <property type="evidence" value="ECO:0007669"/>
    <property type="project" value="UniProtKB-KW"/>
</dbReference>
<dbReference type="InterPro" id="IPR015712">
    <property type="entry name" value="DNA-dir_RNA_pol_su2"/>
</dbReference>
<evidence type="ECO:0000256" key="6">
    <source>
        <dbReference type="HAMAP-Rule" id="MF_01321"/>
    </source>
</evidence>
<dbReference type="PROSITE" id="PS01166">
    <property type="entry name" value="RNA_POL_BETA"/>
    <property type="match status" value="1"/>
</dbReference>
<feature type="domain" description="DNA-directed RNA polymerase beta subunit external 1" evidence="14">
    <location>
        <begin position="550"/>
        <end position="615"/>
    </location>
</feature>
<comment type="function">
    <text evidence="6 8">DNA-dependent RNA polymerase catalyzes the transcription of DNA into RNA using the four ribonucleoside triphosphates as substrates.</text>
</comment>
<evidence type="ECO:0000259" key="13">
    <source>
        <dbReference type="Pfam" id="PF04565"/>
    </source>
</evidence>
<evidence type="ECO:0000256" key="8">
    <source>
        <dbReference type="RuleBase" id="RU363031"/>
    </source>
</evidence>
<dbReference type="Pfam" id="PF10385">
    <property type="entry name" value="RNA_pol_Rpb2_45"/>
    <property type="match status" value="1"/>
</dbReference>
<dbReference type="InterPro" id="IPR007644">
    <property type="entry name" value="RNA_pol_bsu_protrusion"/>
</dbReference>
<evidence type="ECO:0000313" key="15">
    <source>
        <dbReference type="EMBL" id="OEG71479.1"/>
    </source>
</evidence>
<dbReference type="InterPro" id="IPR007642">
    <property type="entry name" value="RNA_pol_Rpb2_2"/>
</dbReference>
<dbReference type="EMBL" id="LNVX01000213">
    <property type="protein sequence ID" value="OEG71479.1"/>
    <property type="molecule type" value="Genomic_DNA"/>
</dbReference>
<dbReference type="InterPro" id="IPR010243">
    <property type="entry name" value="RNA_pol_bsu_bac"/>
</dbReference>
<evidence type="ECO:0000259" key="9">
    <source>
        <dbReference type="Pfam" id="PF00562"/>
    </source>
</evidence>
<evidence type="ECO:0000256" key="2">
    <source>
        <dbReference type="ARBA" id="ARBA00022679"/>
    </source>
</evidence>
<dbReference type="AlphaFoldDB" id="A0A1E5IM04"/>
<dbReference type="InterPro" id="IPR014724">
    <property type="entry name" value="RNA_pol_RPB2_OB-fold"/>
</dbReference>
<dbReference type="Gene3D" id="2.40.50.100">
    <property type="match status" value="1"/>
</dbReference>
<dbReference type="NCBIfam" id="TIGR02013">
    <property type="entry name" value="rpoB"/>
    <property type="match status" value="1"/>
</dbReference>
<dbReference type="Gene3D" id="3.90.1800.10">
    <property type="entry name" value="RNA polymerase alpha subunit dimerisation domain"/>
    <property type="match status" value="1"/>
</dbReference>
<dbReference type="Pfam" id="PF04561">
    <property type="entry name" value="RNA_pol_Rpb2_2"/>
    <property type="match status" value="2"/>
</dbReference>
<dbReference type="Pfam" id="PF04563">
    <property type="entry name" value="RNA_pol_Rpb2_1"/>
    <property type="match status" value="2"/>
</dbReference>
<dbReference type="NCBIfam" id="NF001616">
    <property type="entry name" value="PRK00405.1"/>
    <property type="match status" value="1"/>
</dbReference>
<evidence type="ECO:0000256" key="3">
    <source>
        <dbReference type="ARBA" id="ARBA00022695"/>
    </source>
</evidence>
<dbReference type="InterPro" id="IPR019462">
    <property type="entry name" value="DNA-dir_RNA_pol_bsu_external_1"/>
</dbReference>
<dbReference type="PANTHER" id="PTHR20856">
    <property type="entry name" value="DNA-DIRECTED RNA POLYMERASE I SUBUNIT 2"/>
    <property type="match status" value="1"/>
</dbReference>
<dbReference type="InterPro" id="IPR007120">
    <property type="entry name" value="DNA-dir_RNAP_su2_dom"/>
</dbReference>
<evidence type="ECO:0000256" key="1">
    <source>
        <dbReference type="ARBA" id="ARBA00022478"/>
    </source>
</evidence>
<keyword evidence="2 6" id="KW-0808">Transferase</keyword>
<dbReference type="GO" id="GO:0003677">
    <property type="term" value="F:DNA binding"/>
    <property type="evidence" value="ECO:0007669"/>
    <property type="project" value="UniProtKB-UniRule"/>
</dbReference>
<keyword evidence="16" id="KW-1185">Reference proteome</keyword>
<reference evidence="15 16" key="1">
    <citation type="submission" date="2015-11" db="EMBL/GenBank/DDBJ databases">
        <title>Evidence for parallel genomic evolution in an endosymbiosis of termite gut flagellates.</title>
        <authorList>
            <person name="Zheng H."/>
        </authorList>
    </citation>
    <scope>NUCLEOTIDE SEQUENCE [LARGE SCALE GENOMIC DNA]</scope>
    <source>
        <strain evidence="15 16">CET450</strain>
    </source>
</reference>
<comment type="similarity">
    <text evidence="6 7">Belongs to the RNA polymerase beta chain family.</text>
</comment>
<gene>
    <name evidence="6" type="primary">rpoB</name>
    <name evidence="15" type="ORF">ATZ36_14555</name>
</gene>
<keyword evidence="3 6" id="KW-0548">Nucleotidyltransferase</keyword>
<keyword evidence="4 6" id="KW-0804">Transcription</keyword>
<evidence type="ECO:0000256" key="4">
    <source>
        <dbReference type="ARBA" id="ARBA00023163"/>
    </source>
</evidence>
<feature type="domain" description="RNA polymerase beta subunit protrusion" evidence="12">
    <location>
        <begin position="18"/>
        <end position="124"/>
    </location>
</feature>
<dbReference type="Pfam" id="PF04565">
    <property type="entry name" value="RNA_pol_Rpb2_3"/>
    <property type="match status" value="1"/>
</dbReference>
<feature type="domain" description="DNA-directed RNA polymerase subunit 2 hybrid-binding" evidence="9">
    <location>
        <begin position="678"/>
        <end position="1163"/>
    </location>
</feature>
<feature type="domain" description="RNA polymerase Rpb2" evidence="13">
    <location>
        <begin position="472"/>
        <end position="540"/>
    </location>
</feature>
<dbReference type="GO" id="GO:0003899">
    <property type="term" value="F:DNA-directed RNA polymerase activity"/>
    <property type="evidence" value="ECO:0007669"/>
    <property type="project" value="UniProtKB-UniRule"/>
</dbReference>
<dbReference type="Pfam" id="PF04560">
    <property type="entry name" value="RNA_pol_Rpb2_7"/>
    <property type="match status" value="1"/>
</dbReference>
<dbReference type="Pfam" id="PF00562">
    <property type="entry name" value="RNA_pol_Rpb2_6"/>
    <property type="match status" value="1"/>
</dbReference>
<comment type="catalytic activity">
    <reaction evidence="5 6 8">
        <text>RNA(n) + a ribonucleoside 5'-triphosphate = RNA(n+1) + diphosphate</text>
        <dbReference type="Rhea" id="RHEA:21248"/>
        <dbReference type="Rhea" id="RHEA-COMP:14527"/>
        <dbReference type="Rhea" id="RHEA-COMP:17342"/>
        <dbReference type="ChEBI" id="CHEBI:33019"/>
        <dbReference type="ChEBI" id="CHEBI:61557"/>
        <dbReference type="ChEBI" id="CHEBI:140395"/>
        <dbReference type="EC" id="2.7.7.6"/>
    </reaction>
</comment>
<comment type="caution">
    <text evidence="15">The sequence shown here is derived from an EMBL/GenBank/DDBJ whole genome shotgun (WGS) entry which is preliminary data.</text>
</comment>
<evidence type="ECO:0000259" key="11">
    <source>
        <dbReference type="Pfam" id="PF04561"/>
    </source>
</evidence>
<evidence type="ECO:0000256" key="7">
    <source>
        <dbReference type="RuleBase" id="RU000434"/>
    </source>
</evidence>
<evidence type="ECO:0000313" key="16">
    <source>
        <dbReference type="Proteomes" id="UP000095237"/>
    </source>
</evidence>
<evidence type="ECO:0000259" key="12">
    <source>
        <dbReference type="Pfam" id="PF04563"/>
    </source>
</evidence>
<name>A0A1E5IM04_ENDTX</name>
<evidence type="ECO:0000259" key="10">
    <source>
        <dbReference type="Pfam" id="PF04560"/>
    </source>
</evidence>
<dbReference type="HAMAP" id="MF_01321">
    <property type="entry name" value="RNApol_bact_RpoB"/>
    <property type="match status" value="1"/>
</dbReference>
<dbReference type="GO" id="GO:0006351">
    <property type="term" value="P:DNA-templated transcription"/>
    <property type="evidence" value="ECO:0007669"/>
    <property type="project" value="UniProtKB-UniRule"/>
</dbReference>
<proteinExistence type="inferred from homology"/>
<evidence type="ECO:0000259" key="14">
    <source>
        <dbReference type="Pfam" id="PF10385"/>
    </source>
</evidence>
<dbReference type="SUPFAM" id="SSF64484">
    <property type="entry name" value="beta and beta-prime subunits of DNA dependent RNA-polymerase"/>
    <property type="match status" value="1"/>
</dbReference>